<accession>A0ABV6SKA4</accession>
<reference evidence="2 3" key="1">
    <citation type="submission" date="2024-09" db="EMBL/GenBank/DDBJ databases">
        <authorList>
            <person name="Sun Q."/>
            <person name="Mori K."/>
        </authorList>
    </citation>
    <scope>NUCLEOTIDE SEQUENCE [LARGE SCALE GENOMIC DNA]</scope>
    <source>
        <strain evidence="2 3">NCAIM B.01794</strain>
    </source>
</reference>
<dbReference type="EMBL" id="JBHLSS010000063">
    <property type="protein sequence ID" value="MFC0709969.1"/>
    <property type="molecule type" value="Genomic_DNA"/>
</dbReference>
<feature type="region of interest" description="Disordered" evidence="1">
    <location>
        <begin position="32"/>
        <end position="53"/>
    </location>
</feature>
<dbReference type="Proteomes" id="UP001589891">
    <property type="component" value="Unassembled WGS sequence"/>
</dbReference>
<keyword evidence="2" id="KW-0808">Transferase</keyword>
<organism evidence="2 3">
    <name type="scientific">Azorhizophilus paspali</name>
    <name type="common">Azotobacter paspali</name>
    <dbReference type="NCBI Taxonomy" id="69963"/>
    <lineage>
        <taxon>Bacteria</taxon>
        <taxon>Pseudomonadati</taxon>
        <taxon>Pseudomonadota</taxon>
        <taxon>Gammaproteobacteria</taxon>
        <taxon>Pseudomonadales</taxon>
        <taxon>Pseudomonadaceae</taxon>
        <taxon>Azorhizophilus</taxon>
    </lineage>
</organism>
<gene>
    <name evidence="2" type="ORF">ACFFGX_10475</name>
</gene>
<dbReference type="RefSeq" id="WP_376945489.1">
    <property type="nucleotide sequence ID" value="NZ_CP171449.1"/>
</dbReference>
<evidence type="ECO:0000256" key="1">
    <source>
        <dbReference type="SAM" id="MobiDB-lite"/>
    </source>
</evidence>
<dbReference type="GO" id="GO:0016301">
    <property type="term" value="F:kinase activity"/>
    <property type="evidence" value="ECO:0007669"/>
    <property type="project" value="UniProtKB-KW"/>
</dbReference>
<evidence type="ECO:0000313" key="2">
    <source>
        <dbReference type="EMBL" id="MFC0709969.1"/>
    </source>
</evidence>
<proteinExistence type="predicted"/>
<comment type="caution">
    <text evidence="2">The sequence shown here is derived from an EMBL/GenBank/DDBJ whole genome shotgun (WGS) entry which is preliminary data.</text>
</comment>
<keyword evidence="3" id="KW-1185">Reference proteome</keyword>
<evidence type="ECO:0000313" key="3">
    <source>
        <dbReference type="Proteomes" id="UP001589891"/>
    </source>
</evidence>
<keyword evidence="2" id="KW-0418">Kinase</keyword>
<protein>
    <submittedName>
        <fullName evidence="2">Histidine kinase</fullName>
    </submittedName>
</protein>
<name>A0ABV6SKA4_AZOPA</name>
<sequence>MQQRQYVTIRLVDASGRITGLIHLPIHSRFHGSEARNAGRKDGRERCSERYWD</sequence>